<dbReference type="SUPFAM" id="SSF53474">
    <property type="entry name" value="alpha/beta-Hydrolases"/>
    <property type="match status" value="1"/>
</dbReference>
<dbReference type="GO" id="GO:0016787">
    <property type="term" value="F:hydrolase activity"/>
    <property type="evidence" value="ECO:0007669"/>
    <property type="project" value="UniProtKB-KW"/>
</dbReference>
<reference evidence="3 4" key="1">
    <citation type="submission" date="2016-04" db="EMBL/GenBank/DDBJ databases">
        <title>A degradative enzymes factory behind the ericoid mycorrhizal symbiosis.</title>
        <authorList>
            <consortium name="DOE Joint Genome Institute"/>
            <person name="Martino E."/>
            <person name="Morin E."/>
            <person name="Grelet G."/>
            <person name="Kuo A."/>
            <person name="Kohler A."/>
            <person name="Daghino S."/>
            <person name="Barry K."/>
            <person name="Choi C."/>
            <person name="Cichocki N."/>
            <person name="Clum A."/>
            <person name="Copeland A."/>
            <person name="Hainaut M."/>
            <person name="Haridas S."/>
            <person name="Labutti K."/>
            <person name="Lindquist E."/>
            <person name="Lipzen A."/>
            <person name="Khouja H.-R."/>
            <person name="Murat C."/>
            <person name="Ohm R."/>
            <person name="Olson A."/>
            <person name="Spatafora J."/>
            <person name="Veneault-Fourrey C."/>
            <person name="Henrissat B."/>
            <person name="Grigoriev I."/>
            <person name="Martin F."/>
            <person name="Perotto S."/>
        </authorList>
    </citation>
    <scope>NUCLEOTIDE SEQUENCE [LARGE SCALE GENOMIC DNA]</scope>
    <source>
        <strain evidence="3 4">E</strain>
    </source>
</reference>
<dbReference type="STRING" id="1095630.A0A2J6T6J3"/>
<dbReference type="PANTHER" id="PTHR23024:SF600">
    <property type="entry name" value="PUTATIVE (AFU_ORTHOLOGUE AFUA_1G02580)-RELATED"/>
    <property type="match status" value="1"/>
</dbReference>
<feature type="domain" description="Alpha/beta hydrolase fold-3" evidence="2">
    <location>
        <begin position="151"/>
        <end position="328"/>
    </location>
</feature>
<keyword evidence="3" id="KW-0378">Hydrolase</keyword>
<sequence length="552" mass="61291">MSHSRLALSGSLPSQIPGCVSQHASRLLSCSRAPIDYEFQARRSRYISDPAIQCSRAFLPLLHPFCHLLSRWNTMSILSARWLLYMKAAIWRALMAIGMKFHHFAEPKPPRPNFKIIVPSRLSPRGGTFKLVFYIPDSYLSTPDGYRFPVVVNFHGGGFTLGTGTDDARWASTVIHQVDAVFVSVEYRLAPEYPFSVGVEDGTDALMYLASHAEELRLDPHRMALSGFSAGGNFAFTVPLMLLDLQTDAGKRSLHEPSLQQPSSRLSSRPSTSHLNTSHSHLRTHAGPSTSAFSSTLSLPRPDLENAMSSSSVLKLSDLEPTALEVAQQVPDLTLKAIVSFYPPTDFRSSRKDKRATNPAPEKNLPPMLTNLFDESYMHPSDLIDLCDPYLSPAAASDAQLKAAYPDDIILYTCEYDMLNVEGKEFGERLQGDNVGKTVHGGEVKAVPHAFDKKPNPVRFPKSADRIYSEACAELRRVFGGRSSVEERTQLELSKEVERFDDEELRGGGDTDALIGEGGTTRTERELERERRWREAPDITIDEPPSDVNGVK</sequence>
<dbReference type="EMBL" id="KZ613817">
    <property type="protein sequence ID" value="PMD58634.1"/>
    <property type="molecule type" value="Genomic_DNA"/>
</dbReference>
<feature type="compositionally biased region" description="Polar residues" evidence="1">
    <location>
        <begin position="287"/>
        <end position="298"/>
    </location>
</feature>
<evidence type="ECO:0000259" key="2">
    <source>
        <dbReference type="Pfam" id="PF07859"/>
    </source>
</evidence>
<protein>
    <submittedName>
        <fullName evidence="3">Alpha/beta-hydrolase</fullName>
    </submittedName>
</protein>
<feature type="compositionally biased region" description="Basic and acidic residues" evidence="1">
    <location>
        <begin position="522"/>
        <end position="537"/>
    </location>
</feature>
<dbReference type="InterPro" id="IPR050466">
    <property type="entry name" value="Carboxylest/Gibb_receptor"/>
</dbReference>
<dbReference type="Pfam" id="PF07859">
    <property type="entry name" value="Abhydrolase_3"/>
    <property type="match status" value="1"/>
</dbReference>
<gene>
    <name evidence="3" type="ORF">K444DRAFT_613530</name>
</gene>
<name>A0A2J6T6J3_9HELO</name>
<evidence type="ECO:0000313" key="4">
    <source>
        <dbReference type="Proteomes" id="UP000235371"/>
    </source>
</evidence>
<dbReference type="InParanoid" id="A0A2J6T6J3"/>
<evidence type="ECO:0000256" key="1">
    <source>
        <dbReference type="SAM" id="MobiDB-lite"/>
    </source>
</evidence>
<accession>A0A2J6T6J3</accession>
<feature type="region of interest" description="Disordered" evidence="1">
    <location>
        <begin position="504"/>
        <end position="552"/>
    </location>
</feature>
<keyword evidence="4" id="KW-1185">Reference proteome</keyword>
<dbReference type="AlphaFoldDB" id="A0A2J6T6J3"/>
<organism evidence="3 4">
    <name type="scientific">Hyaloscypha bicolor E</name>
    <dbReference type="NCBI Taxonomy" id="1095630"/>
    <lineage>
        <taxon>Eukaryota</taxon>
        <taxon>Fungi</taxon>
        <taxon>Dikarya</taxon>
        <taxon>Ascomycota</taxon>
        <taxon>Pezizomycotina</taxon>
        <taxon>Leotiomycetes</taxon>
        <taxon>Helotiales</taxon>
        <taxon>Hyaloscyphaceae</taxon>
        <taxon>Hyaloscypha</taxon>
        <taxon>Hyaloscypha bicolor</taxon>
    </lineage>
</organism>
<evidence type="ECO:0000313" key="3">
    <source>
        <dbReference type="EMBL" id="PMD58634.1"/>
    </source>
</evidence>
<dbReference type="RefSeq" id="XP_024735538.1">
    <property type="nucleotide sequence ID" value="XM_024880368.1"/>
</dbReference>
<proteinExistence type="predicted"/>
<dbReference type="InterPro" id="IPR013094">
    <property type="entry name" value="AB_hydrolase_3"/>
</dbReference>
<feature type="region of interest" description="Disordered" evidence="1">
    <location>
        <begin position="347"/>
        <end position="368"/>
    </location>
</feature>
<dbReference type="GeneID" id="36588445"/>
<feature type="region of interest" description="Disordered" evidence="1">
    <location>
        <begin position="252"/>
        <end position="298"/>
    </location>
</feature>
<dbReference type="InterPro" id="IPR029058">
    <property type="entry name" value="AB_hydrolase_fold"/>
</dbReference>
<dbReference type="Proteomes" id="UP000235371">
    <property type="component" value="Unassembled WGS sequence"/>
</dbReference>
<dbReference type="Gene3D" id="3.40.50.1820">
    <property type="entry name" value="alpha/beta hydrolase"/>
    <property type="match status" value="2"/>
</dbReference>
<dbReference type="OrthoDB" id="433474at2759"/>
<dbReference type="PANTHER" id="PTHR23024">
    <property type="entry name" value="ARYLACETAMIDE DEACETYLASE"/>
    <property type="match status" value="1"/>
</dbReference>
<feature type="compositionally biased region" description="Low complexity" evidence="1">
    <location>
        <begin position="258"/>
        <end position="279"/>
    </location>
</feature>